<reference evidence="5 6" key="1">
    <citation type="journal article" date="2015" name="Nature">
        <title>rRNA introns, odd ribosomes, and small enigmatic genomes across a large radiation of phyla.</title>
        <authorList>
            <person name="Brown C.T."/>
            <person name="Hug L.A."/>
            <person name="Thomas B.C."/>
            <person name="Sharon I."/>
            <person name="Castelle C.J."/>
            <person name="Singh A."/>
            <person name="Wilkins M.J."/>
            <person name="Williams K.H."/>
            <person name="Banfield J.F."/>
        </authorList>
    </citation>
    <scope>NUCLEOTIDE SEQUENCE [LARGE SCALE GENOMIC DNA]</scope>
</reference>
<dbReference type="SUPFAM" id="SSF56176">
    <property type="entry name" value="FAD-binding/transporter-associated domain-like"/>
    <property type="match status" value="1"/>
</dbReference>
<dbReference type="PANTHER" id="PTHR11748:SF111">
    <property type="entry name" value="D-LACTATE DEHYDROGENASE, MITOCHONDRIAL-RELATED"/>
    <property type="match status" value="1"/>
</dbReference>
<dbReference type="PROSITE" id="PS51387">
    <property type="entry name" value="FAD_PCMH"/>
    <property type="match status" value="1"/>
</dbReference>
<gene>
    <name evidence="5" type="ORF">UV91_C0001G0032</name>
</gene>
<evidence type="ECO:0000256" key="3">
    <source>
        <dbReference type="ARBA" id="ARBA00022827"/>
    </source>
</evidence>
<keyword evidence="3" id="KW-0274">FAD</keyword>
<proteinExistence type="inferred from homology"/>
<dbReference type="Gene3D" id="3.30.465.10">
    <property type="match status" value="2"/>
</dbReference>
<comment type="caution">
    <text evidence="5">The sequence shown here is derived from an EMBL/GenBank/DDBJ whole genome shotgun (WGS) entry which is preliminary data.</text>
</comment>
<dbReference type="GO" id="GO:0004458">
    <property type="term" value="F:D-lactate dehydrogenase (cytochrome) activity"/>
    <property type="evidence" value="ECO:0007669"/>
    <property type="project" value="TreeGrafter"/>
</dbReference>
<evidence type="ECO:0000256" key="1">
    <source>
        <dbReference type="ARBA" id="ARBA00008000"/>
    </source>
</evidence>
<dbReference type="InterPro" id="IPR016166">
    <property type="entry name" value="FAD-bd_PCMH"/>
</dbReference>
<dbReference type="Proteomes" id="UP000033907">
    <property type="component" value="Unassembled WGS sequence"/>
</dbReference>
<dbReference type="InterPro" id="IPR016164">
    <property type="entry name" value="FAD-linked_Oxase-like_C"/>
</dbReference>
<dbReference type="GO" id="GO:0008720">
    <property type="term" value="F:D-lactate dehydrogenase (NAD+) activity"/>
    <property type="evidence" value="ECO:0007669"/>
    <property type="project" value="TreeGrafter"/>
</dbReference>
<evidence type="ECO:0000256" key="2">
    <source>
        <dbReference type="ARBA" id="ARBA00022630"/>
    </source>
</evidence>
<sequence length="344" mass="38886">MIEEIKKFFKGDAEDSEEMLVKYSHDASLFDVRPKLILFPKDKEDVKNLVKWVGENKNKYEGLSITAWCAGTDMSGGAIGESIILDFSRYMNKLIGWRQFPKNSSGLTLPGVPGGTHTVQNSSEISAITVEPGMFYRDFEKITLGKGLILPCFTASKSINAMGGMYGNNSAGERTLKYGKMEDYILSAKVVFADGVERTVEPFSVSEISEKEEIYKKVYNLIKRNEKEITEAKPKVHKNSAGYYIWNVLHDNVFDLNKLLVGSQGTLGITTEITFKLVPEPKHTRLLVVFLRDINLLPTLVNKILKYNPQSLESYDDKTFLLVIKYLKDFAKLLGLKHFFKALH</sequence>
<dbReference type="InterPro" id="IPR006094">
    <property type="entry name" value="Oxid_FAD_bind_N"/>
</dbReference>
<protein>
    <submittedName>
        <fullName evidence="5">Oxidoreductase</fullName>
    </submittedName>
</protein>
<dbReference type="GO" id="GO:0071949">
    <property type="term" value="F:FAD binding"/>
    <property type="evidence" value="ECO:0007669"/>
    <property type="project" value="InterPro"/>
</dbReference>
<dbReference type="SUPFAM" id="SSF55103">
    <property type="entry name" value="FAD-linked oxidases, C-terminal domain"/>
    <property type="match status" value="1"/>
</dbReference>
<dbReference type="Pfam" id="PF01565">
    <property type="entry name" value="FAD_binding_4"/>
    <property type="match status" value="1"/>
</dbReference>
<evidence type="ECO:0000259" key="4">
    <source>
        <dbReference type="PROSITE" id="PS51387"/>
    </source>
</evidence>
<name>A0A0G1EPB1_9BACT</name>
<dbReference type="EMBL" id="LCGH01000001">
    <property type="protein sequence ID" value="KKT11820.1"/>
    <property type="molecule type" value="Genomic_DNA"/>
</dbReference>
<feature type="domain" description="FAD-binding PCMH-type" evidence="4">
    <location>
        <begin position="30"/>
        <end position="280"/>
    </location>
</feature>
<dbReference type="PANTHER" id="PTHR11748">
    <property type="entry name" value="D-LACTATE DEHYDROGENASE"/>
    <property type="match status" value="1"/>
</dbReference>
<evidence type="ECO:0000313" key="6">
    <source>
        <dbReference type="Proteomes" id="UP000033907"/>
    </source>
</evidence>
<accession>A0A0G1EPB1</accession>
<evidence type="ECO:0000313" key="5">
    <source>
        <dbReference type="EMBL" id="KKT11820.1"/>
    </source>
</evidence>
<dbReference type="GO" id="GO:1903457">
    <property type="term" value="P:lactate catabolic process"/>
    <property type="evidence" value="ECO:0007669"/>
    <property type="project" value="TreeGrafter"/>
</dbReference>
<keyword evidence="2" id="KW-0285">Flavoprotein</keyword>
<dbReference type="InterPro" id="IPR016169">
    <property type="entry name" value="FAD-bd_PCMH_sub2"/>
</dbReference>
<comment type="similarity">
    <text evidence="1">Belongs to the FAD-binding oxidoreductase/transferase type 4 family.</text>
</comment>
<dbReference type="AlphaFoldDB" id="A0A0G1EPB1"/>
<dbReference type="InterPro" id="IPR036318">
    <property type="entry name" value="FAD-bd_PCMH-like_sf"/>
</dbReference>
<organism evidence="5 6">
    <name type="scientific">Candidatus Nomurabacteria bacterium GW2011_GWF2_43_24</name>
    <dbReference type="NCBI Taxonomy" id="1618778"/>
    <lineage>
        <taxon>Bacteria</taxon>
        <taxon>Candidatus Nomuraibacteriota</taxon>
    </lineage>
</organism>